<evidence type="ECO:0000313" key="3">
    <source>
        <dbReference type="Proteomes" id="UP000507470"/>
    </source>
</evidence>
<sequence length="761" mass="84976">MNGNVVQIESFMKEGYVHEKDFCFGKSRPVECNITEKISIRDISYERNCASCICTYYKNSTCAEFRLPGSWKNNFYYEAVSGLKQKEIMIERVSCPNMAQIFTNQVHLKYECISDNHAMNFCAFKKTEGPTVHLQYGFSTLSTSTRNCKCKAFTTLGNLQVQAVDIRFQNDSSGICAKNQNTYLGFDSVNQVIKCQDKQLIGGYETIFNSSKSSMDILLHLDGTRPIIWIAVLAPSGGNVSVVCDNTDVTVGQRTSTTMERSTVDPIHTSNKESLATTVHVEIDTTLPNELTSTHSEGMNQATSAHSKGINPMIFSHSKVVNTTTFTNSEIINLVKSTHLEVVNQTTSVTFVQTNTNHSINPTTVTNHPTIAESMSKMKAPSGGNVSVVYDNTDVTEGQRTSTTTERSTVDPIHTSNTKSLATTVHVEIDTTLPNELTSTHSEGMNQATSAHSKGINPMIFSHSKVVNTTTFTNSEIINLVKSTHLEVVNQTTSATFVQTNTNHSIKSTTVTNHPTIAESMSKIKDDNIDPAIIVLVLTGSLTLVLIIVGIIIGRMKYINQRQDRISSDDIPERKNLDKANTSIRMNLYQEIGILQRPTSRSGHITYPTMKEDQPAYSQVQKKRRSDQISDQYDHVNYMGSFKSKAHSNIYDKSNTINYDHCQLPILSSDCHYHDKLELNNSETSFRRNILVHPHDDTSPNKESGVNIDEQHINPYVDETVIKGMKNDYELRKSLSHSIDVYEGIRDMMTHATSWAEEDSL</sequence>
<organism evidence="2 3">
    <name type="scientific">Mytilus coruscus</name>
    <name type="common">Sea mussel</name>
    <dbReference type="NCBI Taxonomy" id="42192"/>
    <lineage>
        <taxon>Eukaryota</taxon>
        <taxon>Metazoa</taxon>
        <taxon>Spiralia</taxon>
        <taxon>Lophotrochozoa</taxon>
        <taxon>Mollusca</taxon>
        <taxon>Bivalvia</taxon>
        <taxon>Autobranchia</taxon>
        <taxon>Pteriomorphia</taxon>
        <taxon>Mytilida</taxon>
        <taxon>Mytiloidea</taxon>
        <taxon>Mytilidae</taxon>
        <taxon>Mytilinae</taxon>
        <taxon>Mytilus</taxon>
    </lineage>
</organism>
<dbReference type="OrthoDB" id="6197463at2759"/>
<keyword evidence="1" id="KW-0472">Membrane</keyword>
<feature type="transmembrane region" description="Helical" evidence="1">
    <location>
        <begin position="532"/>
        <end position="553"/>
    </location>
</feature>
<dbReference type="EMBL" id="CACVKT020000345">
    <property type="protein sequence ID" value="CAC5358360.1"/>
    <property type="molecule type" value="Genomic_DNA"/>
</dbReference>
<dbReference type="Proteomes" id="UP000507470">
    <property type="component" value="Unassembled WGS sequence"/>
</dbReference>
<accession>A0A6J7ZXJ5</accession>
<protein>
    <submittedName>
        <fullName evidence="2">Uncharacterized protein</fullName>
    </submittedName>
</protein>
<gene>
    <name evidence="2" type="ORF">MCOR_1642</name>
</gene>
<evidence type="ECO:0000256" key="1">
    <source>
        <dbReference type="SAM" id="Phobius"/>
    </source>
</evidence>
<evidence type="ECO:0000313" key="2">
    <source>
        <dbReference type="EMBL" id="CAC5358360.1"/>
    </source>
</evidence>
<proteinExistence type="predicted"/>
<keyword evidence="1" id="KW-1133">Transmembrane helix</keyword>
<reference evidence="2 3" key="1">
    <citation type="submission" date="2020-06" db="EMBL/GenBank/DDBJ databases">
        <authorList>
            <person name="Li R."/>
            <person name="Bekaert M."/>
        </authorList>
    </citation>
    <scope>NUCLEOTIDE SEQUENCE [LARGE SCALE GENOMIC DNA]</scope>
    <source>
        <strain evidence="3">wild</strain>
    </source>
</reference>
<keyword evidence="1" id="KW-0812">Transmembrane</keyword>
<name>A0A6J7ZXJ5_MYTCO</name>
<dbReference type="AlphaFoldDB" id="A0A6J7ZXJ5"/>
<keyword evidence="3" id="KW-1185">Reference proteome</keyword>